<evidence type="ECO:0000313" key="3">
    <source>
        <dbReference type="Proteomes" id="UP000823842"/>
    </source>
</evidence>
<organism evidence="2 3">
    <name type="scientific">Candidatus Blautia faecavium</name>
    <dbReference type="NCBI Taxonomy" id="2838487"/>
    <lineage>
        <taxon>Bacteria</taxon>
        <taxon>Bacillati</taxon>
        <taxon>Bacillota</taxon>
        <taxon>Clostridia</taxon>
        <taxon>Lachnospirales</taxon>
        <taxon>Lachnospiraceae</taxon>
        <taxon>Blautia</taxon>
    </lineage>
</organism>
<keyword evidence="2" id="KW-0808">Transferase</keyword>
<dbReference type="GO" id="GO:0032259">
    <property type="term" value="P:methylation"/>
    <property type="evidence" value="ECO:0007669"/>
    <property type="project" value="UniProtKB-KW"/>
</dbReference>
<dbReference type="EMBL" id="DWYZ01000150">
    <property type="protein sequence ID" value="HJB28703.1"/>
    <property type="molecule type" value="Genomic_DNA"/>
</dbReference>
<dbReference type="PANTHER" id="PTHR47099:SF1">
    <property type="entry name" value="METHYLCOBAMIDE:COM METHYLTRANSFERASE MTBA"/>
    <property type="match status" value="1"/>
</dbReference>
<dbReference type="Pfam" id="PF01208">
    <property type="entry name" value="URO-D"/>
    <property type="match status" value="1"/>
</dbReference>
<accession>A0A9D2LT79</accession>
<name>A0A9D2LT79_9FIRM</name>
<comment type="caution">
    <text evidence="2">The sequence shown here is derived from an EMBL/GenBank/DDBJ whole genome shotgun (WGS) entry which is preliminary data.</text>
</comment>
<dbReference type="Proteomes" id="UP000823842">
    <property type="component" value="Unassembled WGS sequence"/>
</dbReference>
<dbReference type="InterPro" id="IPR000257">
    <property type="entry name" value="Uroporphyrinogen_deCOase"/>
</dbReference>
<dbReference type="InterPro" id="IPR052024">
    <property type="entry name" value="Methanogen_methyltrans"/>
</dbReference>
<reference evidence="2" key="2">
    <citation type="submission" date="2021-04" db="EMBL/GenBank/DDBJ databases">
        <authorList>
            <person name="Gilroy R."/>
        </authorList>
    </citation>
    <scope>NUCLEOTIDE SEQUENCE</scope>
    <source>
        <strain evidence="2">ChiSjej1B19-5720</strain>
    </source>
</reference>
<dbReference type="Gene3D" id="3.20.20.210">
    <property type="match status" value="1"/>
</dbReference>
<proteinExistence type="predicted"/>
<dbReference type="GO" id="GO:0008168">
    <property type="term" value="F:methyltransferase activity"/>
    <property type="evidence" value="ECO:0007669"/>
    <property type="project" value="UniProtKB-KW"/>
</dbReference>
<dbReference type="PANTHER" id="PTHR47099">
    <property type="entry name" value="METHYLCOBAMIDE:COM METHYLTRANSFERASE MTBA"/>
    <property type="match status" value="1"/>
</dbReference>
<dbReference type="GO" id="GO:0006779">
    <property type="term" value="P:porphyrin-containing compound biosynthetic process"/>
    <property type="evidence" value="ECO:0007669"/>
    <property type="project" value="InterPro"/>
</dbReference>
<sequence>MTSRERLIETLNHREPDKVVVDMGATTITGINANALAKLRKALGLEDRKIKINEPLQLLGMVEEDVREALGIDVVDITNNMTMYGFENKGWKPWRLQSGLDVEVPENFNTTVDDKGNTYLYAQGDMNYPPASVMPKDGYFFDHLDRGSIEFDEDTVGGREDFKDDFGILTDDELRRIEDRCNYFYNNTGYGMIGGGALAGLGDFAMIPGPNVKEPKGIRSIPDFMMAHQICPDYIHEIYEYQTEVALENAKLFKQACGDKIQAIIISGTDFGTQNGPFMSLDSFREFYKPYYKKINDWVHENTNWKTFYHTCGAITTFLQDFYEMGVDILNPVQLSAHGMDGKMLKEKWGDKFTFWGGGVDTQKTLPFGTPQEVYDEVKERLKLFNKGGGFVFNTVHNIQGQTSAENMLAMFQAIKDFNEGR</sequence>
<gene>
    <name evidence="2" type="ORF">IAA06_07905</name>
</gene>
<protein>
    <submittedName>
        <fullName evidence="2">Methyltransferase</fullName>
    </submittedName>
</protein>
<evidence type="ECO:0000259" key="1">
    <source>
        <dbReference type="Pfam" id="PF01208"/>
    </source>
</evidence>
<dbReference type="AlphaFoldDB" id="A0A9D2LT79"/>
<feature type="domain" description="Uroporphyrinogen decarboxylase (URO-D)" evidence="1">
    <location>
        <begin position="232"/>
        <end position="417"/>
    </location>
</feature>
<dbReference type="SUPFAM" id="SSF51726">
    <property type="entry name" value="UROD/MetE-like"/>
    <property type="match status" value="1"/>
</dbReference>
<dbReference type="InterPro" id="IPR038071">
    <property type="entry name" value="UROD/MetE-like_sf"/>
</dbReference>
<reference evidence="2" key="1">
    <citation type="journal article" date="2021" name="PeerJ">
        <title>Extensive microbial diversity within the chicken gut microbiome revealed by metagenomics and culture.</title>
        <authorList>
            <person name="Gilroy R."/>
            <person name="Ravi A."/>
            <person name="Getino M."/>
            <person name="Pursley I."/>
            <person name="Horton D.L."/>
            <person name="Alikhan N.F."/>
            <person name="Baker D."/>
            <person name="Gharbi K."/>
            <person name="Hall N."/>
            <person name="Watson M."/>
            <person name="Adriaenssens E.M."/>
            <person name="Foster-Nyarko E."/>
            <person name="Jarju S."/>
            <person name="Secka A."/>
            <person name="Antonio M."/>
            <person name="Oren A."/>
            <person name="Chaudhuri R.R."/>
            <person name="La Ragione R."/>
            <person name="Hildebrand F."/>
            <person name="Pallen M.J."/>
        </authorList>
    </citation>
    <scope>NUCLEOTIDE SEQUENCE</scope>
    <source>
        <strain evidence="2">ChiSjej1B19-5720</strain>
    </source>
</reference>
<keyword evidence="2" id="KW-0489">Methyltransferase</keyword>
<evidence type="ECO:0000313" key="2">
    <source>
        <dbReference type="EMBL" id="HJB28703.1"/>
    </source>
</evidence>
<dbReference type="GO" id="GO:0004853">
    <property type="term" value="F:uroporphyrinogen decarboxylase activity"/>
    <property type="evidence" value="ECO:0007669"/>
    <property type="project" value="InterPro"/>
</dbReference>